<reference evidence="9 10" key="1">
    <citation type="submission" date="2016-11" db="EMBL/GenBank/DDBJ databases">
        <authorList>
            <person name="Jaros S."/>
            <person name="Januszkiewicz K."/>
            <person name="Wedrychowicz H."/>
        </authorList>
    </citation>
    <scope>NUCLEOTIDE SEQUENCE [LARGE SCALE GENOMIC DNA]</scope>
    <source>
        <strain evidence="9 10">DSM 21864</strain>
    </source>
</reference>
<dbReference type="PROSITE" id="PS51257">
    <property type="entry name" value="PROKAR_LIPOPROTEIN"/>
    <property type="match status" value="1"/>
</dbReference>
<keyword evidence="5" id="KW-0472">Membrane</keyword>
<organism evidence="9 10">
    <name type="scientific">Clostridium amylolyticum</name>
    <dbReference type="NCBI Taxonomy" id="1121298"/>
    <lineage>
        <taxon>Bacteria</taxon>
        <taxon>Bacillati</taxon>
        <taxon>Bacillota</taxon>
        <taxon>Clostridia</taxon>
        <taxon>Eubacteriales</taxon>
        <taxon>Clostridiaceae</taxon>
        <taxon>Clostridium</taxon>
    </lineage>
</organism>
<dbReference type="PANTHER" id="PTHR34296:SF2">
    <property type="entry name" value="ABC TRANSPORTER GUANOSINE-BINDING PROTEIN NUPN"/>
    <property type="match status" value="1"/>
</dbReference>
<dbReference type="GO" id="GO:0005886">
    <property type="term" value="C:plasma membrane"/>
    <property type="evidence" value="ECO:0007669"/>
    <property type="project" value="UniProtKB-SubCell"/>
</dbReference>
<dbReference type="Proteomes" id="UP000184080">
    <property type="component" value="Unassembled WGS sequence"/>
</dbReference>
<comment type="similarity">
    <text evidence="2">Belongs to the BMP lipoprotein family.</text>
</comment>
<feature type="signal peptide" evidence="7">
    <location>
        <begin position="1"/>
        <end position="20"/>
    </location>
</feature>
<evidence type="ECO:0000313" key="9">
    <source>
        <dbReference type="EMBL" id="SHJ44240.1"/>
    </source>
</evidence>
<evidence type="ECO:0000256" key="6">
    <source>
        <dbReference type="ARBA" id="ARBA00023288"/>
    </source>
</evidence>
<dbReference type="PANTHER" id="PTHR34296">
    <property type="entry name" value="TRANSCRIPTIONAL ACTIVATOR PROTEIN MED"/>
    <property type="match status" value="1"/>
</dbReference>
<comment type="subcellular location">
    <subcellularLocation>
        <location evidence="1">Cell membrane</location>
        <topology evidence="1">Lipid-anchor</topology>
    </subcellularLocation>
</comment>
<feature type="domain" description="ABC transporter substrate-binding protein PnrA-like" evidence="8">
    <location>
        <begin position="44"/>
        <end position="342"/>
    </location>
</feature>
<dbReference type="SUPFAM" id="SSF53822">
    <property type="entry name" value="Periplasmic binding protein-like I"/>
    <property type="match status" value="1"/>
</dbReference>
<keyword evidence="4 7" id="KW-0732">Signal</keyword>
<keyword evidence="3" id="KW-1003">Cell membrane</keyword>
<dbReference type="InterPro" id="IPR003760">
    <property type="entry name" value="PnrA-like"/>
</dbReference>
<proteinExistence type="inferred from homology"/>
<evidence type="ECO:0000256" key="4">
    <source>
        <dbReference type="ARBA" id="ARBA00022729"/>
    </source>
</evidence>
<keyword evidence="10" id="KW-1185">Reference proteome</keyword>
<sequence>MKKRLVAALSAMAVAATVLAGCAKPAPEAPKPGAGDTAKKLKVGLVTDQGGANDGSFNEAADRGIKNAAKELGVERLNPIESKQQEQYQPNLKTMAGTADLTVGAGFMMVESMAAIAKQVPDKKFLIIDGVVESPNVASFLFKEHEGSFLAGVMAGKLTKTNKIGFIGGKEGEVIGRFESGFIAGVASVNPEAAKGLMPKDAKSHGQFVKYIDDFSDQGKGKEAANMLYNAGADIIFHAAGGAGEGLFKAAQEKKLWAIGVDSDQAITKPAYKDVILYSMMKKVDVAVLDAIKNLKDNQFPGGKVVNLGVKEGAVGISDTVHANVTAEAKDLAKKAETDIKEGKIVVPGTLDELLKFKAPALK</sequence>
<evidence type="ECO:0000256" key="7">
    <source>
        <dbReference type="SAM" id="SignalP"/>
    </source>
</evidence>
<dbReference type="STRING" id="1121298.SAMN05444401_3038"/>
<dbReference type="Pfam" id="PF02608">
    <property type="entry name" value="Bmp"/>
    <property type="match status" value="1"/>
</dbReference>
<evidence type="ECO:0000256" key="1">
    <source>
        <dbReference type="ARBA" id="ARBA00004193"/>
    </source>
</evidence>
<dbReference type="EMBL" id="FQZO01000005">
    <property type="protein sequence ID" value="SHJ44240.1"/>
    <property type="molecule type" value="Genomic_DNA"/>
</dbReference>
<evidence type="ECO:0000256" key="3">
    <source>
        <dbReference type="ARBA" id="ARBA00022475"/>
    </source>
</evidence>
<evidence type="ECO:0000313" key="10">
    <source>
        <dbReference type="Proteomes" id="UP000184080"/>
    </source>
</evidence>
<dbReference type="AlphaFoldDB" id="A0A1M6JC67"/>
<dbReference type="Gene3D" id="3.40.50.2300">
    <property type="match status" value="2"/>
</dbReference>
<dbReference type="InterPro" id="IPR050957">
    <property type="entry name" value="BMP_lipoprotein"/>
</dbReference>
<feature type="chain" id="PRO_5038566204" evidence="7">
    <location>
        <begin position="21"/>
        <end position="363"/>
    </location>
</feature>
<gene>
    <name evidence="9" type="ORF">SAMN05444401_3038</name>
</gene>
<name>A0A1M6JC67_9CLOT</name>
<protein>
    <submittedName>
        <fullName evidence="9">Nucleoside-binding protein</fullName>
    </submittedName>
</protein>
<dbReference type="CDD" id="cd06354">
    <property type="entry name" value="PBP1_PrnA-like"/>
    <property type="match status" value="1"/>
</dbReference>
<accession>A0A1M6JC67</accession>
<keyword evidence="6" id="KW-0449">Lipoprotein</keyword>
<evidence type="ECO:0000256" key="2">
    <source>
        <dbReference type="ARBA" id="ARBA00008610"/>
    </source>
</evidence>
<evidence type="ECO:0000256" key="5">
    <source>
        <dbReference type="ARBA" id="ARBA00023136"/>
    </source>
</evidence>
<dbReference type="InterPro" id="IPR028082">
    <property type="entry name" value="Peripla_BP_I"/>
</dbReference>
<evidence type="ECO:0000259" key="8">
    <source>
        <dbReference type="Pfam" id="PF02608"/>
    </source>
</evidence>